<feature type="chain" id="PRO_5047456105" evidence="2">
    <location>
        <begin position="32"/>
        <end position="268"/>
    </location>
</feature>
<dbReference type="EMBL" id="JAYMFH010000001">
    <property type="protein sequence ID" value="MEC4294170.1"/>
    <property type="molecule type" value="Genomic_DNA"/>
</dbReference>
<dbReference type="SUPFAM" id="SSF56524">
    <property type="entry name" value="Oxidoreductase molybdopterin-binding domain"/>
    <property type="match status" value="1"/>
</dbReference>
<evidence type="ECO:0000313" key="4">
    <source>
        <dbReference type="EMBL" id="MEC4294170.1"/>
    </source>
</evidence>
<dbReference type="RefSeq" id="WP_326454326.1">
    <property type="nucleotide sequence ID" value="NZ_JAYMFH010000001.1"/>
</dbReference>
<organism evidence="4 5">
    <name type="scientific">Adlercreutzia shanghongiae</name>
    <dbReference type="NCBI Taxonomy" id="3111773"/>
    <lineage>
        <taxon>Bacteria</taxon>
        <taxon>Bacillati</taxon>
        <taxon>Actinomycetota</taxon>
        <taxon>Coriobacteriia</taxon>
        <taxon>Eggerthellales</taxon>
        <taxon>Eggerthellaceae</taxon>
        <taxon>Adlercreutzia</taxon>
    </lineage>
</organism>
<sequence length="268" mass="27332">MGDLKSKGRAAAGALASVTMIASMSAVPALAAQPDEAAGASDAAAAREVAGENAAAPTMVKARAEGTFSYDQDAVTPNETIRTLFQKAVRVICGAAIPVATENPLDWQIAVSGAVDEAYTASVGDLAGDDTVQQKMTCTCGGNPAGGRAIVTADVKGVPVEAMLARAGVQAEANAVTFVSADGTETMLPLGYVIGRHGVLSYEINEEELTASVGGNNQLWMTRTPANYFVRDVVEIVVSVEDEAPAAPGEADEHPNSPNAGVLAGEQE</sequence>
<evidence type="ECO:0000256" key="2">
    <source>
        <dbReference type="SAM" id="SignalP"/>
    </source>
</evidence>
<keyword evidence="5" id="KW-1185">Reference proteome</keyword>
<feature type="signal peptide" evidence="2">
    <location>
        <begin position="1"/>
        <end position="31"/>
    </location>
</feature>
<comment type="caution">
    <text evidence="4">The sequence shown here is derived from an EMBL/GenBank/DDBJ whole genome shotgun (WGS) entry which is preliminary data.</text>
</comment>
<feature type="region of interest" description="Disordered" evidence="1">
    <location>
        <begin position="244"/>
        <end position="268"/>
    </location>
</feature>
<dbReference type="Proteomes" id="UP001343724">
    <property type="component" value="Unassembled WGS sequence"/>
</dbReference>
<dbReference type="Gene3D" id="3.90.420.10">
    <property type="entry name" value="Oxidoreductase, molybdopterin-binding domain"/>
    <property type="match status" value="1"/>
</dbReference>
<evidence type="ECO:0000256" key="1">
    <source>
        <dbReference type="SAM" id="MobiDB-lite"/>
    </source>
</evidence>
<name>A0ABU6IWW9_9ACTN</name>
<proteinExistence type="predicted"/>
<dbReference type="Pfam" id="PF00174">
    <property type="entry name" value="Oxidored_molyb"/>
    <property type="match status" value="1"/>
</dbReference>
<keyword evidence="2" id="KW-0732">Signal</keyword>
<dbReference type="InterPro" id="IPR036374">
    <property type="entry name" value="OxRdtase_Mopterin-bd_sf"/>
</dbReference>
<evidence type="ECO:0000259" key="3">
    <source>
        <dbReference type="Pfam" id="PF00174"/>
    </source>
</evidence>
<reference evidence="4 5" key="1">
    <citation type="submission" date="2024-01" db="EMBL/GenBank/DDBJ databases">
        <title>novel species in genus Adlercreutzia.</title>
        <authorList>
            <person name="Liu X."/>
        </authorList>
    </citation>
    <scope>NUCLEOTIDE SEQUENCE [LARGE SCALE GENOMIC DNA]</scope>
    <source>
        <strain evidence="4 5">R22</strain>
    </source>
</reference>
<gene>
    <name evidence="4" type="ORF">VJ920_02465</name>
</gene>
<dbReference type="InterPro" id="IPR000572">
    <property type="entry name" value="OxRdtase_Mopterin-bd_dom"/>
</dbReference>
<protein>
    <submittedName>
        <fullName evidence="4">Molybdopterin-dependent oxidoreductase</fullName>
    </submittedName>
</protein>
<evidence type="ECO:0000313" key="5">
    <source>
        <dbReference type="Proteomes" id="UP001343724"/>
    </source>
</evidence>
<feature type="domain" description="Oxidoreductase molybdopterin-binding" evidence="3">
    <location>
        <begin position="99"/>
        <end position="242"/>
    </location>
</feature>
<accession>A0ABU6IWW9</accession>